<sequence>MTPTTADDGRLLYPVNHCIRIHLPGVSNPHNLFDASSADKVPLEDWRQPFTVCLIGFQVPLLTRPWQAMTCQLIKNLSTQKNIRLSHLKEVCHDTRVSQELKIMEVVRALQMLFHPTPPYRHS</sequence>
<dbReference type="EMBL" id="UYRU01076143">
    <property type="protein sequence ID" value="VDN26617.1"/>
    <property type="molecule type" value="Genomic_DNA"/>
</dbReference>
<evidence type="ECO:0000313" key="1">
    <source>
        <dbReference type="EMBL" id="VDN26617.1"/>
    </source>
</evidence>
<organism evidence="1 2">
    <name type="scientific">Dibothriocephalus latus</name>
    <name type="common">Fish tapeworm</name>
    <name type="synonym">Diphyllobothrium latum</name>
    <dbReference type="NCBI Taxonomy" id="60516"/>
    <lineage>
        <taxon>Eukaryota</taxon>
        <taxon>Metazoa</taxon>
        <taxon>Spiralia</taxon>
        <taxon>Lophotrochozoa</taxon>
        <taxon>Platyhelminthes</taxon>
        <taxon>Cestoda</taxon>
        <taxon>Eucestoda</taxon>
        <taxon>Diphyllobothriidea</taxon>
        <taxon>Diphyllobothriidae</taxon>
        <taxon>Dibothriocephalus</taxon>
    </lineage>
</organism>
<name>A0A3P7MUF3_DIBLA</name>
<evidence type="ECO:0000313" key="2">
    <source>
        <dbReference type="Proteomes" id="UP000281553"/>
    </source>
</evidence>
<dbReference type="Proteomes" id="UP000281553">
    <property type="component" value="Unassembled WGS sequence"/>
</dbReference>
<protein>
    <submittedName>
        <fullName evidence="1">Uncharacterized protein</fullName>
    </submittedName>
</protein>
<keyword evidence="2" id="KW-1185">Reference proteome</keyword>
<proteinExistence type="predicted"/>
<gene>
    <name evidence="1" type="ORF">DILT_LOCUS14846</name>
</gene>
<dbReference type="AlphaFoldDB" id="A0A3P7MUF3"/>
<accession>A0A3P7MUF3</accession>
<reference evidence="1 2" key="1">
    <citation type="submission" date="2018-11" db="EMBL/GenBank/DDBJ databases">
        <authorList>
            <consortium name="Pathogen Informatics"/>
        </authorList>
    </citation>
    <scope>NUCLEOTIDE SEQUENCE [LARGE SCALE GENOMIC DNA]</scope>
</reference>